<feature type="active site" description="Proton acceptor" evidence="4">
    <location>
        <position position="378"/>
    </location>
</feature>
<protein>
    <submittedName>
        <fullName evidence="6">Alpha/beta-hydrolase</fullName>
    </submittedName>
</protein>
<gene>
    <name evidence="6" type="ORF">OH76DRAFT_829917</name>
</gene>
<name>A0A371D1T6_9APHY</name>
<feature type="active site" description="Nucleophile" evidence="4">
    <location>
        <position position="186"/>
    </location>
</feature>
<organism evidence="6 7">
    <name type="scientific">Lentinus brumalis</name>
    <dbReference type="NCBI Taxonomy" id="2498619"/>
    <lineage>
        <taxon>Eukaryota</taxon>
        <taxon>Fungi</taxon>
        <taxon>Dikarya</taxon>
        <taxon>Basidiomycota</taxon>
        <taxon>Agaricomycotina</taxon>
        <taxon>Agaricomycetes</taxon>
        <taxon>Polyporales</taxon>
        <taxon>Polyporaceae</taxon>
        <taxon>Lentinus</taxon>
    </lineage>
</organism>
<dbReference type="GO" id="GO:0097176">
    <property type="term" value="P:epoxide metabolic process"/>
    <property type="evidence" value="ECO:0007669"/>
    <property type="project" value="TreeGrafter"/>
</dbReference>
<dbReference type="EMBL" id="KZ857426">
    <property type="protein sequence ID" value="RDX46494.1"/>
    <property type="molecule type" value="Genomic_DNA"/>
</dbReference>
<dbReference type="STRING" id="139420.A0A371D1T6"/>
<dbReference type="GO" id="GO:0004301">
    <property type="term" value="F:epoxide hydrolase activity"/>
    <property type="evidence" value="ECO:0007669"/>
    <property type="project" value="TreeGrafter"/>
</dbReference>
<dbReference type="PRINTS" id="PR00412">
    <property type="entry name" value="EPOXHYDRLASE"/>
</dbReference>
<feature type="active site" description="Proton donor" evidence="4">
    <location>
        <position position="322"/>
    </location>
</feature>
<evidence type="ECO:0000256" key="4">
    <source>
        <dbReference type="PIRSR" id="PIRSR001112-1"/>
    </source>
</evidence>
<keyword evidence="2" id="KW-0058">Aromatic hydrocarbons catabolism</keyword>
<dbReference type="InterPro" id="IPR000639">
    <property type="entry name" value="Epox_hydrolase-like"/>
</dbReference>
<evidence type="ECO:0000259" key="5">
    <source>
        <dbReference type="Pfam" id="PF06441"/>
    </source>
</evidence>
<dbReference type="OrthoDB" id="7130006at2759"/>
<dbReference type="SUPFAM" id="SSF53474">
    <property type="entry name" value="alpha/beta-Hydrolases"/>
    <property type="match status" value="1"/>
</dbReference>
<keyword evidence="3" id="KW-0378">Hydrolase</keyword>
<dbReference type="PANTHER" id="PTHR21661">
    <property type="entry name" value="EPOXIDE HYDROLASE 1-RELATED"/>
    <property type="match status" value="1"/>
</dbReference>
<dbReference type="InterPro" id="IPR010497">
    <property type="entry name" value="Epoxide_hydro_N"/>
</dbReference>
<dbReference type="InterPro" id="IPR029058">
    <property type="entry name" value="AB_hydrolase_fold"/>
</dbReference>
<dbReference type="InterPro" id="IPR016292">
    <property type="entry name" value="Epoxide_hydrolase"/>
</dbReference>
<feature type="domain" description="Epoxide hydrolase N-terminal" evidence="5">
    <location>
        <begin position="10"/>
        <end position="121"/>
    </location>
</feature>
<dbReference type="Gene3D" id="3.40.50.1820">
    <property type="entry name" value="alpha/beta hydrolase"/>
    <property type="match status" value="1"/>
</dbReference>
<dbReference type="PANTHER" id="PTHR21661:SF35">
    <property type="entry name" value="EPOXIDE HYDROLASE"/>
    <property type="match status" value="1"/>
</dbReference>
<sequence length="417" mass="47278">MSDFPVKEYPFTIHVPDADLDLLQRKLDSTRLPDELELDGSQQWTYGTPLSSIKRLVARWREGYDWRKSEAEINKLPMYTRDISVDNFGTLNIHYVHQRSNVLDAIPLLFVHGWPGHFLEVRKLLPLLTEESADHPSFHVVAVSLPGYAFSEAPTKPGFGAPQFAEVFNKLMISLGYEEYVYQGGDWAHVLGIRAANMYGGRHIKAWHTNCPITKPKLSTILAHPSLIPRILASPFVKDAREAYATSKRYLSLECAYMKEQETRPQTLGYSLADSPVGLLAWIYEKLVAWSDDYPWTDDEVLEWVSIYWFSRAGPAASLRIYYEMSHGGTGDFFHGTQWIPIPTGVSYFPGEIVRLPKSWTRLLGNVVYQVEHDQGGHFAAHEVPERLACDLRKMFGRGGPAFGVVPGRSGYSLKKN</sequence>
<keyword evidence="7" id="KW-1185">Reference proteome</keyword>
<accession>A0A371D1T6</accession>
<dbReference type="PIRSF" id="PIRSF001112">
    <property type="entry name" value="Epoxide_hydrolase"/>
    <property type="match status" value="1"/>
</dbReference>
<dbReference type="Pfam" id="PF06441">
    <property type="entry name" value="EHN"/>
    <property type="match status" value="1"/>
</dbReference>
<evidence type="ECO:0000313" key="6">
    <source>
        <dbReference type="EMBL" id="RDX46494.1"/>
    </source>
</evidence>
<evidence type="ECO:0000256" key="2">
    <source>
        <dbReference type="ARBA" id="ARBA00022797"/>
    </source>
</evidence>
<proteinExistence type="inferred from homology"/>
<evidence type="ECO:0000256" key="3">
    <source>
        <dbReference type="ARBA" id="ARBA00022801"/>
    </source>
</evidence>
<dbReference type="Proteomes" id="UP000256964">
    <property type="component" value="Unassembled WGS sequence"/>
</dbReference>
<comment type="similarity">
    <text evidence="1">Belongs to the peptidase S33 family.</text>
</comment>
<evidence type="ECO:0000256" key="1">
    <source>
        <dbReference type="ARBA" id="ARBA00010088"/>
    </source>
</evidence>
<reference evidence="6 7" key="1">
    <citation type="journal article" date="2018" name="Biotechnol. Biofuels">
        <title>Integrative visual omics of the white-rot fungus Polyporus brumalis exposes the biotechnological potential of its oxidative enzymes for delignifying raw plant biomass.</title>
        <authorList>
            <person name="Miyauchi S."/>
            <person name="Rancon A."/>
            <person name="Drula E."/>
            <person name="Hage H."/>
            <person name="Chaduli D."/>
            <person name="Favel A."/>
            <person name="Grisel S."/>
            <person name="Henrissat B."/>
            <person name="Herpoel-Gimbert I."/>
            <person name="Ruiz-Duenas F.J."/>
            <person name="Chevret D."/>
            <person name="Hainaut M."/>
            <person name="Lin J."/>
            <person name="Wang M."/>
            <person name="Pangilinan J."/>
            <person name="Lipzen A."/>
            <person name="Lesage-Meessen L."/>
            <person name="Navarro D."/>
            <person name="Riley R."/>
            <person name="Grigoriev I.V."/>
            <person name="Zhou S."/>
            <person name="Raouche S."/>
            <person name="Rosso M.N."/>
        </authorList>
    </citation>
    <scope>NUCLEOTIDE SEQUENCE [LARGE SCALE GENOMIC DNA]</scope>
    <source>
        <strain evidence="6 7">BRFM 1820</strain>
    </source>
</reference>
<evidence type="ECO:0000313" key="7">
    <source>
        <dbReference type="Proteomes" id="UP000256964"/>
    </source>
</evidence>
<dbReference type="AlphaFoldDB" id="A0A371D1T6"/>